<proteinExistence type="predicted"/>
<dbReference type="Pfam" id="PF07452">
    <property type="entry name" value="CHRD"/>
    <property type="match status" value="1"/>
</dbReference>
<name>A0A841HID2_9GAMM</name>
<keyword evidence="3" id="KW-1185">Reference proteome</keyword>
<dbReference type="RefSeq" id="WP_184329896.1">
    <property type="nucleotide sequence ID" value="NZ_JACHHZ010000001.1"/>
</dbReference>
<comment type="caution">
    <text evidence="2">The sequence shown here is derived from an EMBL/GenBank/DDBJ whole genome shotgun (WGS) entry which is preliminary data.</text>
</comment>
<protein>
    <recommendedName>
        <fullName evidence="1">CHRD domain-containing protein</fullName>
    </recommendedName>
</protein>
<gene>
    <name evidence="2" type="ORF">HNQ60_000995</name>
</gene>
<evidence type="ECO:0000259" key="1">
    <source>
        <dbReference type="PROSITE" id="PS50933"/>
    </source>
</evidence>
<evidence type="ECO:0000313" key="2">
    <source>
        <dbReference type="EMBL" id="MBB6092149.1"/>
    </source>
</evidence>
<sequence>MKVRLTSSLAGILAGMAVVVIGAGSAVAHDKHKREEVVRARLTSIQEVPAVTTPASGFFKAVIDDEAGTIEYTISYENLQGAVTQSHIHVGQFGVNGGISVFLCSNLGNGPAGTQACPPAPAEVSGTIAMTDVIGPAGQGVTAGDFADLLRAIRSGVAYANVHTDQFPGGETRGQIR</sequence>
<dbReference type="PROSITE" id="PS50933">
    <property type="entry name" value="CHRD"/>
    <property type="match status" value="1"/>
</dbReference>
<dbReference type="SMART" id="SM00754">
    <property type="entry name" value="CHRD"/>
    <property type="match status" value="1"/>
</dbReference>
<organism evidence="2 3">
    <name type="scientific">Povalibacter uvarum</name>
    <dbReference type="NCBI Taxonomy" id="732238"/>
    <lineage>
        <taxon>Bacteria</taxon>
        <taxon>Pseudomonadati</taxon>
        <taxon>Pseudomonadota</taxon>
        <taxon>Gammaproteobacteria</taxon>
        <taxon>Steroidobacterales</taxon>
        <taxon>Steroidobacteraceae</taxon>
        <taxon>Povalibacter</taxon>
    </lineage>
</organism>
<accession>A0A841HID2</accession>
<evidence type="ECO:0000313" key="3">
    <source>
        <dbReference type="Proteomes" id="UP000588068"/>
    </source>
</evidence>
<dbReference type="InterPro" id="IPR010895">
    <property type="entry name" value="CHRD"/>
</dbReference>
<reference evidence="2 3" key="1">
    <citation type="submission" date="2020-08" db="EMBL/GenBank/DDBJ databases">
        <title>Genomic Encyclopedia of Type Strains, Phase IV (KMG-IV): sequencing the most valuable type-strain genomes for metagenomic binning, comparative biology and taxonomic classification.</title>
        <authorList>
            <person name="Goeker M."/>
        </authorList>
    </citation>
    <scope>NUCLEOTIDE SEQUENCE [LARGE SCALE GENOMIC DNA]</scope>
    <source>
        <strain evidence="2 3">DSM 26723</strain>
    </source>
</reference>
<dbReference type="AlphaFoldDB" id="A0A841HID2"/>
<feature type="domain" description="CHRD" evidence="1">
    <location>
        <begin position="34"/>
        <end position="177"/>
    </location>
</feature>
<dbReference type="EMBL" id="JACHHZ010000001">
    <property type="protein sequence ID" value="MBB6092149.1"/>
    <property type="molecule type" value="Genomic_DNA"/>
</dbReference>
<dbReference type="Proteomes" id="UP000588068">
    <property type="component" value="Unassembled WGS sequence"/>
</dbReference>